<evidence type="ECO:0000259" key="8">
    <source>
        <dbReference type="Pfam" id="PF00501"/>
    </source>
</evidence>
<dbReference type="HAMAP" id="MF_01123">
    <property type="entry name" value="Ac_CoA_synth"/>
    <property type="match status" value="1"/>
</dbReference>
<dbReference type="eggNOG" id="COG0365">
    <property type="taxonomic scope" value="Bacteria"/>
</dbReference>
<dbReference type="AlphaFoldDB" id="F0SHP1"/>
<sequence>MSQGESSAAPSSEQHTGSIESVMHEERRFPPPAEFTPRVSFKTEAEYQQAWDRAKDDPAGFWGELANEHLTWNEPFKETMSGEMPETKWFQGGQLNASAQCLDRHLEKHGNKAAIIWEGEPGDVRVLRYQDLHREVCRFSNVLKRMGVEKGDRITLYMPMVPELAIAMLACARIGATHSIIFGGFSSDAVAERNNDAQAKLVITADAGWRRGKEVPLKSAVDESLEKSPTVEKVIVYQRTGADVTMVPDRDYWWHELMENESADCDPTPVDSEHPLFILYTSGSTGKPKGVLHTTAGYMLGAMMTTRWVFDLSETDTYWCTADIGWITGHSYVVYGPLANGATTVMYEGAPNWPDEGRFWELVEKYRVSLFYTAPTAIRAFMKWGDQWPEKADLSSLRLLGTVGEPINPEAWMWYHRIIGQEKCPIVDTWWQTETGGIMITPLPGITTTKPGSCTKPLPGVVPAIVDDQGTELGENEGGLLVMTQPWPHMLRTLYGDHDRFLETYFSKISGRYFAGDGARKDEDGYYWVMGRVDDVLNVSGHRLSTMEVESALVGHDDVTEAAVVGFPHDLKGEGICCFVTLKGGEGSEEVRKELIQHVRKQIGAIATPDQIRFAAALPKTRSGKIMRRLLRDIAAGRESAGDTTTLEDYTVLATLRESDAS</sequence>
<dbReference type="EMBL" id="CP002546">
    <property type="protein sequence ID" value="ADY58479.1"/>
    <property type="molecule type" value="Genomic_DNA"/>
</dbReference>
<dbReference type="GO" id="GO:0046872">
    <property type="term" value="F:metal ion binding"/>
    <property type="evidence" value="ECO:0007669"/>
    <property type="project" value="UniProtKB-KW"/>
</dbReference>
<name>F0SHP1_RUBBR</name>
<evidence type="ECO:0000256" key="2">
    <source>
        <dbReference type="ARBA" id="ARBA00022598"/>
    </source>
</evidence>
<evidence type="ECO:0000313" key="12">
    <source>
        <dbReference type="Proteomes" id="UP000006860"/>
    </source>
</evidence>
<feature type="domain" description="Acetyl-coenzyme A synthetase N-terminal" evidence="10">
    <location>
        <begin position="47"/>
        <end position="101"/>
    </location>
</feature>
<evidence type="ECO:0000256" key="1">
    <source>
        <dbReference type="ARBA" id="ARBA00006432"/>
    </source>
</evidence>
<evidence type="ECO:0000256" key="7">
    <source>
        <dbReference type="SAM" id="MobiDB-lite"/>
    </source>
</evidence>
<evidence type="ECO:0000313" key="11">
    <source>
        <dbReference type="EMBL" id="ADY58479.1"/>
    </source>
</evidence>
<dbReference type="KEGG" id="pbs:Plabr_0856"/>
<comment type="similarity">
    <text evidence="1 6">Belongs to the ATP-dependent AMP-binding enzyme family.</text>
</comment>
<feature type="binding site" evidence="6">
    <location>
        <begin position="428"/>
        <end position="433"/>
    </location>
    <ligand>
        <name>ATP</name>
        <dbReference type="ChEBI" id="CHEBI:30616"/>
    </ligand>
</feature>
<feature type="binding site" evidence="6">
    <location>
        <position position="532"/>
    </location>
    <ligand>
        <name>ATP</name>
        <dbReference type="ChEBI" id="CHEBI:30616"/>
    </ligand>
</feature>
<dbReference type="Pfam" id="PF00501">
    <property type="entry name" value="AMP-binding"/>
    <property type="match status" value="1"/>
</dbReference>
<dbReference type="Gene3D" id="3.40.50.12780">
    <property type="entry name" value="N-terminal domain of ligase-like"/>
    <property type="match status" value="1"/>
</dbReference>
<dbReference type="GO" id="GO:0005829">
    <property type="term" value="C:cytosol"/>
    <property type="evidence" value="ECO:0007669"/>
    <property type="project" value="TreeGrafter"/>
</dbReference>
<dbReference type="PROSITE" id="PS00455">
    <property type="entry name" value="AMP_BINDING"/>
    <property type="match status" value="1"/>
</dbReference>
<dbReference type="HOGENOM" id="CLU_000022_3_6_0"/>
<dbReference type="InterPro" id="IPR025110">
    <property type="entry name" value="AMP-bd_C"/>
</dbReference>
<organism evidence="11 12">
    <name type="scientific">Rubinisphaera brasiliensis (strain ATCC 49424 / DSM 5305 / JCM 21570 / IAM 15109 / NBRC 103401 / IFAM 1448)</name>
    <name type="common">Planctomyces brasiliensis</name>
    <dbReference type="NCBI Taxonomy" id="756272"/>
    <lineage>
        <taxon>Bacteria</taxon>
        <taxon>Pseudomonadati</taxon>
        <taxon>Planctomycetota</taxon>
        <taxon>Planctomycetia</taxon>
        <taxon>Planctomycetales</taxon>
        <taxon>Planctomycetaceae</taxon>
        <taxon>Rubinisphaera</taxon>
    </lineage>
</organism>
<dbReference type="NCBIfam" id="NF001208">
    <property type="entry name" value="PRK00174.1"/>
    <property type="match status" value="1"/>
</dbReference>
<keyword evidence="4 6" id="KW-0067">ATP-binding</keyword>
<evidence type="ECO:0000256" key="5">
    <source>
        <dbReference type="ARBA" id="ARBA00022990"/>
    </source>
</evidence>
<evidence type="ECO:0000259" key="9">
    <source>
        <dbReference type="Pfam" id="PF13193"/>
    </source>
</evidence>
<comment type="cofactor">
    <cofactor evidence="6">
        <name>Mg(2+)</name>
        <dbReference type="ChEBI" id="CHEBI:18420"/>
    </cofactor>
</comment>
<dbReference type="GO" id="GO:0003987">
    <property type="term" value="F:acetate-CoA ligase activity"/>
    <property type="evidence" value="ECO:0007669"/>
    <property type="project" value="UniProtKB-UniRule"/>
</dbReference>
<evidence type="ECO:0000259" key="10">
    <source>
        <dbReference type="Pfam" id="PF16177"/>
    </source>
</evidence>
<dbReference type="SUPFAM" id="SSF56801">
    <property type="entry name" value="Acetyl-CoA synthetase-like"/>
    <property type="match status" value="1"/>
</dbReference>
<accession>F0SHP1</accession>
<evidence type="ECO:0000256" key="6">
    <source>
        <dbReference type="HAMAP-Rule" id="MF_01123"/>
    </source>
</evidence>
<feature type="binding site" evidence="6">
    <location>
        <position position="540"/>
    </location>
    <ligand>
        <name>CoA</name>
        <dbReference type="ChEBI" id="CHEBI:57287"/>
    </ligand>
</feature>
<feature type="binding site" evidence="6">
    <location>
        <position position="328"/>
    </location>
    <ligand>
        <name>CoA</name>
        <dbReference type="ChEBI" id="CHEBI:57287"/>
    </ligand>
</feature>
<proteinExistence type="inferred from homology"/>
<keyword evidence="6" id="KW-0479">Metal-binding</keyword>
<dbReference type="FunFam" id="3.40.50.12780:FF:000001">
    <property type="entry name" value="Acetyl-coenzyme A synthetase"/>
    <property type="match status" value="1"/>
</dbReference>
<dbReference type="InterPro" id="IPR000873">
    <property type="entry name" value="AMP-dep_synth/lig_dom"/>
</dbReference>
<feature type="binding site" evidence="6">
    <location>
        <position position="556"/>
    </location>
    <ligand>
        <name>Mg(2+)</name>
        <dbReference type="ChEBI" id="CHEBI:18420"/>
    </ligand>
</feature>
<evidence type="ECO:0000256" key="3">
    <source>
        <dbReference type="ARBA" id="ARBA00022741"/>
    </source>
</evidence>
<dbReference type="STRING" id="756272.Plabr_0856"/>
<feature type="binding site" evidence="6">
    <location>
        <position position="352"/>
    </location>
    <ligand>
        <name>CoA</name>
        <dbReference type="ChEBI" id="CHEBI:57287"/>
    </ligand>
</feature>
<dbReference type="GO" id="GO:0019427">
    <property type="term" value="P:acetyl-CoA biosynthetic process from acetate"/>
    <property type="evidence" value="ECO:0007669"/>
    <property type="project" value="UniProtKB-UniRule"/>
</dbReference>
<dbReference type="Proteomes" id="UP000006860">
    <property type="component" value="Chromosome"/>
</dbReference>
<dbReference type="PANTHER" id="PTHR24095:SF14">
    <property type="entry name" value="ACETYL-COENZYME A SYNTHETASE 1"/>
    <property type="match status" value="1"/>
</dbReference>
<keyword evidence="5 6" id="KW-0007">Acetylation</keyword>
<dbReference type="GO" id="GO:0005524">
    <property type="term" value="F:ATP binding"/>
    <property type="evidence" value="ECO:0007669"/>
    <property type="project" value="UniProtKB-KW"/>
</dbReference>
<gene>
    <name evidence="6" type="primary">acsA</name>
    <name evidence="11" type="ordered locus">Plabr_0856</name>
</gene>
<comment type="catalytic activity">
    <reaction evidence="6">
        <text>acetate + ATP + CoA = acetyl-CoA + AMP + diphosphate</text>
        <dbReference type="Rhea" id="RHEA:23176"/>
        <dbReference type="ChEBI" id="CHEBI:30089"/>
        <dbReference type="ChEBI" id="CHEBI:30616"/>
        <dbReference type="ChEBI" id="CHEBI:33019"/>
        <dbReference type="ChEBI" id="CHEBI:57287"/>
        <dbReference type="ChEBI" id="CHEBI:57288"/>
        <dbReference type="ChEBI" id="CHEBI:456215"/>
        <dbReference type="EC" id="6.2.1.1"/>
    </reaction>
</comment>
<feature type="binding site" evidence="6">
    <location>
        <position position="554"/>
    </location>
    <ligand>
        <name>Mg(2+)</name>
        <dbReference type="ChEBI" id="CHEBI:18420"/>
    </ligand>
</feature>
<feature type="binding site" evidence="6">
    <location>
        <begin position="210"/>
        <end position="213"/>
    </location>
    <ligand>
        <name>CoA</name>
        <dbReference type="ChEBI" id="CHEBI:57287"/>
    </ligand>
</feature>
<keyword evidence="6" id="KW-0460">Magnesium</keyword>
<evidence type="ECO:0000256" key="4">
    <source>
        <dbReference type="ARBA" id="ARBA00022840"/>
    </source>
</evidence>
<dbReference type="InterPro" id="IPR020845">
    <property type="entry name" value="AMP-binding_CS"/>
</dbReference>
<feature type="modified residue" description="N6-acetyllysine" evidence="6">
    <location>
        <position position="625"/>
    </location>
</feature>
<keyword evidence="3 6" id="KW-0547">Nucleotide-binding</keyword>
<dbReference type="Gene3D" id="3.30.300.30">
    <property type="match status" value="1"/>
</dbReference>
<dbReference type="RefSeq" id="WP_013627219.1">
    <property type="nucleotide sequence ID" value="NC_015174.1"/>
</dbReference>
<dbReference type="CDD" id="cd05966">
    <property type="entry name" value="ACS"/>
    <property type="match status" value="1"/>
</dbReference>
<feature type="domain" description="AMP-binding enzyme C-terminal" evidence="9">
    <location>
        <begin position="548"/>
        <end position="625"/>
    </location>
</feature>
<dbReference type="NCBIfam" id="TIGR02188">
    <property type="entry name" value="Ac_CoA_lig_AcsA"/>
    <property type="match status" value="1"/>
</dbReference>
<comment type="PTM">
    <text evidence="6">Acetylated. Deacetylation by the SIR2-homolog deacetylase activates the enzyme.</text>
</comment>
<dbReference type="Pfam" id="PF16177">
    <property type="entry name" value="ACAS_N"/>
    <property type="match status" value="1"/>
</dbReference>
<dbReference type="OrthoDB" id="9778383at2"/>
<protein>
    <recommendedName>
        <fullName evidence="6">Acetyl-coenzyme A synthetase</fullName>
        <shortName evidence="6">AcCoA synthetase</shortName>
        <shortName evidence="6">Acs</shortName>
        <ecNumber evidence="6">6.2.1.1</ecNumber>
    </recommendedName>
    <alternativeName>
        <fullName evidence="6">Acetate--CoA ligase</fullName>
    </alternativeName>
    <alternativeName>
        <fullName evidence="6">Acyl-activating enzyme</fullName>
    </alternativeName>
</protein>
<dbReference type="InterPro" id="IPR045851">
    <property type="entry name" value="AMP-bd_C_sf"/>
</dbReference>
<feature type="domain" description="AMP-dependent synthetase/ligase" evidence="8">
    <location>
        <begin position="103"/>
        <end position="487"/>
    </location>
</feature>
<feature type="region of interest" description="Disordered" evidence="7">
    <location>
        <begin position="1"/>
        <end position="37"/>
    </location>
</feature>
<dbReference type="GO" id="GO:0016208">
    <property type="term" value="F:AMP binding"/>
    <property type="evidence" value="ECO:0007669"/>
    <property type="project" value="InterPro"/>
</dbReference>
<dbReference type="InterPro" id="IPR011904">
    <property type="entry name" value="Ac_CoA_lig"/>
</dbReference>
<feature type="binding site" evidence="6">
    <location>
        <position position="517"/>
    </location>
    <ligand>
        <name>ATP</name>
        <dbReference type="ChEBI" id="CHEBI:30616"/>
    </ligand>
</feature>
<dbReference type="Pfam" id="PF13193">
    <property type="entry name" value="AMP-binding_C"/>
    <property type="match status" value="1"/>
</dbReference>
<feature type="binding site" evidence="6">
    <location>
        <begin position="404"/>
        <end position="406"/>
    </location>
    <ligand>
        <name>ATP</name>
        <dbReference type="ChEBI" id="CHEBI:30616"/>
    </ligand>
</feature>
<dbReference type="InterPro" id="IPR042099">
    <property type="entry name" value="ANL_N_sf"/>
</dbReference>
<feature type="binding site" evidence="6">
    <location>
        <position position="543"/>
    </location>
    <ligand>
        <name>ATP</name>
        <dbReference type="ChEBI" id="CHEBI:30616"/>
    </ligand>
</feature>
<feature type="binding site" evidence="6">
    <location>
        <position position="600"/>
    </location>
    <ligand>
        <name>CoA</name>
        <dbReference type="ChEBI" id="CHEBI:57287"/>
    </ligand>
</feature>
<comment type="function">
    <text evidence="6">Catalyzes the conversion of acetate into acetyl-CoA (AcCoA), an essential intermediate at the junction of anabolic and catabolic pathways. AcsA undergoes a two-step reaction. In the first half reaction, AcsA combines acetate with ATP to form acetyl-adenylate (AcAMP) intermediate. In the second half reaction, it can then transfer the acetyl group from AcAMP to the sulfhydryl group of CoA, forming the product AcCoA.</text>
</comment>
<feature type="compositionally biased region" description="Polar residues" evidence="7">
    <location>
        <begin position="1"/>
        <end position="19"/>
    </location>
</feature>
<dbReference type="EC" id="6.2.1.1" evidence="6"/>
<feature type="binding site" evidence="6">
    <location>
        <position position="559"/>
    </location>
    <ligand>
        <name>Mg(2+)</name>
        <dbReference type="ChEBI" id="CHEBI:18420"/>
    </ligand>
</feature>
<dbReference type="InterPro" id="IPR032387">
    <property type="entry name" value="ACAS_N"/>
</dbReference>
<dbReference type="PANTHER" id="PTHR24095">
    <property type="entry name" value="ACETYL-COENZYME A SYNTHETASE"/>
    <property type="match status" value="1"/>
</dbReference>
<keyword evidence="12" id="KW-1185">Reference proteome</keyword>
<keyword evidence="2 6" id="KW-0436">Ligase</keyword>
<reference evidence="12" key="1">
    <citation type="submission" date="2011-02" db="EMBL/GenBank/DDBJ databases">
        <title>The complete genome of Planctomyces brasiliensis DSM 5305.</title>
        <authorList>
            <person name="Lucas S."/>
            <person name="Copeland A."/>
            <person name="Lapidus A."/>
            <person name="Bruce D."/>
            <person name="Goodwin L."/>
            <person name="Pitluck S."/>
            <person name="Kyrpides N."/>
            <person name="Mavromatis K."/>
            <person name="Pagani I."/>
            <person name="Ivanova N."/>
            <person name="Ovchinnikova G."/>
            <person name="Lu M."/>
            <person name="Detter J.C."/>
            <person name="Han C."/>
            <person name="Land M."/>
            <person name="Hauser L."/>
            <person name="Markowitz V."/>
            <person name="Cheng J.-F."/>
            <person name="Hugenholtz P."/>
            <person name="Woyke T."/>
            <person name="Wu D."/>
            <person name="Tindall B."/>
            <person name="Pomrenke H.G."/>
            <person name="Brambilla E."/>
            <person name="Klenk H.-P."/>
            <person name="Eisen J.A."/>
        </authorList>
    </citation>
    <scope>NUCLEOTIDE SEQUENCE [LARGE SCALE GENOMIC DNA]</scope>
    <source>
        <strain evidence="12">ATCC 49424 / DSM 5305 / JCM 21570 / NBRC 103401 / IFAM 1448</strain>
    </source>
</reference>